<keyword evidence="1" id="KW-0472">Membrane</keyword>
<accession>A0ABS6TN31</accession>
<feature type="transmembrane region" description="Helical" evidence="1">
    <location>
        <begin position="109"/>
        <end position="128"/>
    </location>
</feature>
<name>A0ABS6TN31_STRHA</name>
<dbReference type="RefSeq" id="WP_228868086.1">
    <property type="nucleotide sequence ID" value="NZ_JAHUVW010000001.1"/>
</dbReference>
<evidence type="ECO:0000256" key="1">
    <source>
        <dbReference type="SAM" id="Phobius"/>
    </source>
</evidence>
<protein>
    <recommendedName>
        <fullName evidence="4">ABC transporter permease</fullName>
    </recommendedName>
</protein>
<reference evidence="2 3" key="1">
    <citation type="submission" date="2021-07" db="EMBL/GenBank/DDBJ databases">
        <title>Sequencing Streptomyces halstedii LGO-A4 genome an citrus endophytic actinomycete.</title>
        <authorList>
            <person name="Samborskyy M."/>
            <person name="Scott N."/>
            <person name="Deglau R."/>
            <person name="Dickens S."/>
            <person name="Oliveira L.G."/>
        </authorList>
    </citation>
    <scope>NUCLEOTIDE SEQUENCE [LARGE SCALE GENOMIC DNA]</scope>
    <source>
        <strain evidence="2 3">LGO-A4</strain>
    </source>
</reference>
<dbReference type="EMBL" id="JAHUVW010000001">
    <property type="protein sequence ID" value="MBV7669678.1"/>
    <property type="molecule type" value="Genomic_DNA"/>
</dbReference>
<feature type="transmembrane region" description="Helical" evidence="1">
    <location>
        <begin position="202"/>
        <end position="223"/>
    </location>
</feature>
<feature type="transmembrane region" description="Helical" evidence="1">
    <location>
        <begin position="243"/>
        <end position="261"/>
    </location>
</feature>
<sequence>MGTSATSGSDASGAGERAAGLLAATEGLRARTRTQVNGSWVPLLGFGLLALAAAPIAEYAYNFGAHGRYVVSYPAFAYAELTGLCVVHEPGTPCLQGEFDGAVLRFAGWGVWFALLPLAWIACARWYRVRGEKRGVVPRLWGWAGVVAVAAVAVAAALGALLFGRNQPWEVEMLEATYATPWYLVGIGLLALGLTERSWATAAAGVAHALLLTGYLSASWGTGWLPWVHPAQPGALDGPGTKALLLAAVLLVPGLVLRAAARRRTGPVADVPRTVVP</sequence>
<evidence type="ECO:0008006" key="4">
    <source>
        <dbReference type="Google" id="ProtNLM"/>
    </source>
</evidence>
<feature type="transmembrane region" description="Helical" evidence="1">
    <location>
        <begin position="140"/>
        <end position="164"/>
    </location>
</feature>
<keyword evidence="3" id="KW-1185">Reference proteome</keyword>
<dbReference type="Proteomes" id="UP000735541">
    <property type="component" value="Unassembled WGS sequence"/>
</dbReference>
<keyword evidence="1" id="KW-0812">Transmembrane</keyword>
<organism evidence="2 3">
    <name type="scientific">Streptomyces halstedii</name>
    <dbReference type="NCBI Taxonomy" id="1944"/>
    <lineage>
        <taxon>Bacteria</taxon>
        <taxon>Bacillati</taxon>
        <taxon>Actinomycetota</taxon>
        <taxon>Actinomycetes</taxon>
        <taxon>Kitasatosporales</taxon>
        <taxon>Streptomycetaceae</taxon>
        <taxon>Streptomyces</taxon>
    </lineage>
</organism>
<evidence type="ECO:0000313" key="2">
    <source>
        <dbReference type="EMBL" id="MBV7669678.1"/>
    </source>
</evidence>
<evidence type="ECO:0000313" key="3">
    <source>
        <dbReference type="Proteomes" id="UP000735541"/>
    </source>
</evidence>
<keyword evidence="1" id="KW-1133">Transmembrane helix</keyword>
<comment type="caution">
    <text evidence="2">The sequence shown here is derived from an EMBL/GenBank/DDBJ whole genome shotgun (WGS) entry which is preliminary data.</text>
</comment>
<feature type="transmembrane region" description="Helical" evidence="1">
    <location>
        <begin position="176"/>
        <end position="195"/>
    </location>
</feature>
<proteinExistence type="predicted"/>
<gene>
    <name evidence="2" type="ORF">STHAL_09295</name>
</gene>
<feature type="transmembrane region" description="Helical" evidence="1">
    <location>
        <begin position="40"/>
        <end position="61"/>
    </location>
</feature>